<dbReference type="Proteomes" id="UP000032534">
    <property type="component" value="Unassembled WGS sequence"/>
</dbReference>
<keyword evidence="3 7" id="KW-0812">Transmembrane</keyword>
<keyword evidence="2" id="KW-1003">Cell membrane</keyword>
<comment type="caution">
    <text evidence="10">The sequence shown here is derived from an EMBL/GenBank/DDBJ whole genome shotgun (WGS) entry which is preliminary data.</text>
</comment>
<comment type="subcellular location">
    <subcellularLocation>
        <location evidence="1">Cell membrane</location>
        <topology evidence="1">Multi-pass membrane protein</topology>
    </subcellularLocation>
</comment>
<evidence type="ECO:0000256" key="7">
    <source>
        <dbReference type="SAM" id="Phobius"/>
    </source>
</evidence>
<dbReference type="OrthoDB" id="9770036at2"/>
<dbReference type="PANTHER" id="PTHR30572:SF4">
    <property type="entry name" value="ABC TRANSPORTER PERMEASE YTRF"/>
    <property type="match status" value="1"/>
</dbReference>
<feature type="domain" description="ABC3 transporter permease C-terminal" evidence="8">
    <location>
        <begin position="284"/>
        <end position="395"/>
    </location>
</feature>
<dbReference type="InterPro" id="IPR003838">
    <property type="entry name" value="ABC3_permease_C"/>
</dbReference>
<accession>A0A0D7WWP2</accession>
<gene>
    <name evidence="10" type="ORF">QD47_29830</name>
</gene>
<dbReference type="PANTHER" id="PTHR30572">
    <property type="entry name" value="MEMBRANE COMPONENT OF TRANSPORTER-RELATED"/>
    <property type="match status" value="1"/>
</dbReference>
<evidence type="ECO:0000256" key="4">
    <source>
        <dbReference type="ARBA" id="ARBA00022989"/>
    </source>
</evidence>
<evidence type="ECO:0000256" key="2">
    <source>
        <dbReference type="ARBA" id="ARBA00022475"/>
    </source>
</evidence>
<dbReference type="InterPro" id="IPR050250">
    <property type="entry name" value="Macrolide_Exporter_MacB"/>
</dbReference>
<evidence type="ECO:0000256" key="3">
    <source>
        <dbReference type="ARBA" id="ARBA00022692"/>
    </source>
</evidence>
<dbReference type="PATRIC" id="fig|159743.3.peg.6634"/>
<keyword evidence="11" id="KW-1185">Reference proteome</keyword>
<dbReference type="GO" id="GO:0022857">
    <property type="term" value="F:transmembrane transporter activity"/>
    <property type="evidence" value="ECO:0007669"/>
    <property type="project" value="TreeGrafter"/>
</dbReference>
<evidence type="ECO:0000256" key="5">
    <source>
        <dbReference type="ARBA" id="ARBA00023136"/>
    </source>
</evidence>
<keyword evidence="4 7" id="KW-1133">Transmembrane helix</keyword>
<keyword evidence="5 7" id="KW-0472">Membrane</keyword>
<dbReference type="EMBL" id="JTHP01000234">
    <property type="protein sequence ID" value="KJD42162.1"/>
    <property type="molecule type" value="Genomic_DNA"/>
</dbReference>
<organism evidence="10 11">
    <name type="scientific">Paenibacillus terrae</name>
    <dbReference type="NCBI Taxonomy" id="159743"/>
    <lineage>
        <taxon>Bacteria</taxon>
        <taxon>Bacillati</taxon>
        <taxon>Bacillota</taxon>
        <taxon>Bacilli</taxon>
        <taxon>Bacillales</taxon>
        <taxon>Paenibacillaceae</taxon>
        <taxon>Paenibacillus</taxon>
    </lineage>
</organism>
<feature type="transmembrane region" description="Helical" evidence="7">
    <location>
        <begin position="368"/>
        <end position="386"/>
    </location>
</feature>
<dbReference type="AlphaFoldDB" id="A0A0D7WWP2"/>
<feature type="transmembrane region" description="Helical" evidence="7">
    <location>
        <begin position="324"/>
        <end position="348"/>
    </location>
</feature>
<name>A0A0D7WWP2_9BACL</name>
<dbReference type="GO" id="GO:0005886">
    <property type="term" value="C:plasma membrane"/>
    <property type="evidence" value="ECO:0007669"/>
    <property type="project" value="UniProtKB-SubCell"/>
</dbReference>
<evidence type="ECO:0000259" key="9">
    <source>
        <dbReference type="Pfam" id="PF12704"/>
    </source>
</evidence>
<dbReference type="InterPro" id="IPR025857">
    <property type="entry name" value="MacB_PCD"/>
</dbReference>
<feature type="transmembrane region" description="Helical" evidence="7">
    <location>
        <begin position="21"/>
        <end position="42"/>
    </location>
</feature>
<evidence type="ECO:0000259" key="8">
    <source>
        <dbReference type="Pfam" id="PF02687"/>
    </source>
</evidence>
<proteinExistence type="inferred from homology"/>
<evidence type="ECO:0000313" key="10">
    <source>
        <dbReference type="EMBL" id="KJD42162.1"/>
    </source>
</evidence>
<dbReference type="Pfam" id="PF12704">
    <property type="entry name" value="MacB_PCD"/>
    <property type="match status" value="1"/>
</dbReference>
<dbReference type="Pfam" id="PF02687">
    <property type="entry name" value="FtsX"/>
    <property type="match status" value="1"/>
</dbReference>
<feature type="transmembrane region" description="Helical" evidence="7">
    <location>
        <begin position="279"/>
        <end position="304"/>
    </location>
</feature>
<feature type="domain" description="MacB-like periplasmic core" evidence="9">
    <location>
        <begin position="21"/>
        <end position="242"/>
    </location>
</feature>
<protein>
    <submittedName>
        <fullName evidence="10">Multidrug ABC transporter substrate-binding protein</fullName>
    </submittedName>
</protein>
<dbReference type="RefSeq" id="WP_044649519.1">
    <property type="nucleotide sequence ID" value="NZ_JTHP01000234.1"/>
</dbReference>
<evidence type="ECO:0000256" key="6">
    <source>
        <dbReference type="ARBA" id="ARBA00038076"/>
    </source>
</evidence>
<sequence>MKFREIIRVSLNSLRTNMLRSLLTMLGIIIGVAAVIAIVAIGKGSTATITSQINSMGNNLLMIYPYAPYDGSSSMSFSQTKGISLEDIAALEQQKAVAEVAPSAMTNADITWSRNKVSGQIEGTSLAFIHVRKLSLAQGRSFTHYEVEKRLNVVVLGSDAARNIFGPDASKAVGETIMIKQLPFKVVGVLTNSNSNMGNSGQQVYVPITTGMERLGNMSIQQVNASATTEEKIDQASAEIRQVLRARHELKPSEGDDFQITTQTEILKTVSGVDKVMNMLLLGVAAIALGVGGIGIMNIMLVSVTERTREIGIRKAIGAQRSDIMLQFLAEAVFLSLMGGLVGVMAGLGGAKLLEKFVHMPIVYTMEPVLYSFLCCMGVGVLFGVYPARKASKLRPIDALRYE</sequence>
<evidence type="ECO:0000313" key="11">
    <source>
        <dbReference type="Proteomes" id="UP000032534"/>
    </source>
</evidence>
<comment type="similarity">
    <text evidence="6">Belongs to the ABC-4 integral membrane protein family.</text>
</comment>
<reference evidence="10 11" key="1">
    <citation type="submission" date="2014-11" db="EMBL/GenBank/DDBJ databases">
        <title>Draft Genome Sequences of Paenibacillus polymyxa NRRL B-30509 and Paenibacillus terrae NRRL B-30644, Strains from a Poultry Environment that Produce Tridecaptin A and Paenicidins.</title>
        <authorList>
            <person name="van Belkum M.J."/>
            <person name="Lohans C.T."/>
            <person name="Vederas J.C."/>
        </authorList>
    </citation>
    <scope>NUCLEOTIDE SEQUENCE [LARGE SCALE GENOMIC DNA]</scope>
    <source>
        <strain evidence="10 11">NRRL B-30644</strain>
    </source>
</reference>
<evidence type="ECO:0000256" key="1">
    <source>
        <dbReference type="ARBA" id="ARBA00004651"/>
    </source>
</evidence>